<keyword evidence="5" id="KW-0445">Lipid transport</keyword>
<evidence type="ECO:0000256" key="1">
    <source>
        <dbReference type="ARBA" id="ARBA00003361"/>
    </source>
</evidence>
<accession>A0AAV7EXK3</accession>
<dbReference type="Pfam" id="PF01237">
    <property type="entry name" value="Oxysterol_BP"/>
    <property type="match status" value="1"/>
</dbReference>
<dbReference type="Pfam" id="PF15413">
    <property type="entry name" value="PH_11"/>
    <property type="match status" value="1"/>
</dbReference>
<dbReference type="InterPro" id="IPR000648">
    <property type="entry name" value="Oxysterol-bd"/>
</dbReference>
<keyword evidence="3" id="KW-0813">Transport</keyword>
<name>A0AAV7EXK3_ARIFI</name>
<dbReference type="GO" id="GO:0005829">
    <property type="term" value="C:cytosol"/>
    <property type="evidence" value="ECO:0007669"/>
    <property type="project" value="TreeGrafter"/>
</dbReference>
<dbReference type="GO" id="GO:0032934">
    <property type="term" value="F:sterol binding"/>
    <property type="evidence" value="ECO:0007669"/>
    <property type="project" value="TreeGrafter"/>
</dbReference>
<dbReference type="FunFam" id="3.30.70.3490:FF:000013">
    <property type="entry name" value="Oxysterol-binding protein-related protein 2A"/>
    <property type="match status" value="1"/>
</dbReference>
<dbReference type="Gene3D" id="3.30.70.3490">
    <property type="match status" value="1"/>
</dbReference>
<dbReference type="PROSITE" id="PS50003">
    <property type="entry name" value="PH_DOMAIN"/>
    <property type="match status" value="1"/>
</dbReference>
<gene>
    <name evidence="9" type="ORF">H6P81_005286</name>
</gene>
<evidence type="ECO:0000313" key="10">
    <source>
        <dbReference type="Proteomes" id="UP000825729"/>
    </source>
</evidence>
<dbReference type="GO" id="GO:0006869">
    <property type="term" value="P:lipid transport"/>
    <property type="evidence" value="ECO:0007669"/>
    <property type="project" value="UniProtKB-KW"/>
</dbReference>
<dbReference type="AlphaFoldDB" id="A0AAV7EXK3"/>
<dbReference type="SUPFAM" id="SSF144000">
    <property type="entry name" value="Oxysterol-binding protein-like"/>
    <property type="match status" value="1"/>
</dbReference>
<dbReference type="PANTHER" id="PTHR10972:SF88">
    <property type="entry name" value="OXYSTEROL-BINDING PROTEIN-RELATED PROTEIN 2B"/>
    <property type="match status" value="1"/>
</dbReference>
<dbReference type="InterPro" id="IPR001849">
    <property type="entry name" value="PH_domain"/>
</dbReference>
<evidence type="ECO:0000313" key="9">
    <source>
        <dbReference type="EMBL" id="KAG9452382.1"/>
    </source>
</evidence>
<dbReference type="InterPro" id="IPR037239">
    <property type="entry name" value="OSBP_sf"/>
</dbReference>
<dbReference type="FunFam" id="2.40.160.120:FF:000006">
    <property type="entry name" value="oxysterol-binding protein-related protein 1D isoform X1"/>
    <property type="match status" value="1"/>
</dbReference>
<keyword evidence="10" id="KW-1185">Reference proteome</keyword>
<dbReference type="EMBL" id="JAINDJ010000003">
    <property type="protein sequence ID" value="KAG9452382.1"/>
    <property type="molecule type" value="Genomic_DNA"/>
</dbReference>
<organism evidence="9 10">
    <name type="scientific">Aristolochia fimbriata</name>
    <name type="common">White veined hardy Dutchman's pipe vine</name>
    <dbReference type="NCBI Taxonomy" id="158543"/>
    <lineage>
        <taxon>Eukaryota</taxon>
        <taxon>Viridiplantae</taxon>
        <taxon>Streptophyta</taxon>
        <taxon>Embryophyta</taxon>
        <taxon>Tracheophyta</taxon>
        <taxon>Spermatophyta</taxon>
        <taxon>Magnoliopsida</taxon>
        <taxon>Magnoliidae</taxon>
        <taxon>Piperales</taxon>
        <taxon>Aristolochiaceae</taxon>
        <taxon>Aristolochia</taxon>
    </lineage>
</organism>
<comment type="caution">
    <text evidence="9">The sequence shown here is derived from an EMBL/GenBank/DDBJ whole genome shotgun (WGS) entry which is preliminary data.</text>
</comment>
<dbReference type="SUPFAM" id="SSF50729">
    <property type="entry name" value="PH domain-like"/>
    <property type="match status" value="1"/>
</dbReference>
<dbReference type="Gene3D" id="2.30.29.30">
    <property type="entry name" value="Pleckstrin-homology domain (PH domain)/Phosphotyrosine-binding domain (PTB)"/>
    <property type="match status" value="1"/>
</dbReference>
<evidence type="ECO:0000256" key="5">
    <source>
        <dbReference type="ARBA" id="ARBA00023055"/>
    </source>
</evidence>
<feature type="region of interest" description="Disordered" evidence="7">
    <location>
        <begin position="272"/>
        <end position="293"/>
    </location>
</feature>
<proteinExistence type="inferred from homology"/>
<evidence type="ECO:0000256" key="7">
    <source>
        <dbReference type="SAM" id="MobiDB-lite"/>
    </source>
</evidence>
<dbReference type="Proteomes" id="UP000825729">
    <property type="component" value="Unassembled WGS sequence"/>
</dbReference>
<dbReference type="GO" id="GO:0016020">
    <property type="term" value="C:membrane"/>
    <property type="evidence" value="ECO:0007669"/>
    <property type="project" value="TreeGrafter"/>
</dbReference>
<keyword evidence="4" id="KW-0175">Coiled coil</keyword>
<comment type="function">
    <text evidence="1">May be involved in the transport of sterols.</text>
</comment>
<evidence type="ECO:0000256" key="4">
    <source>
        <dbReference type="ARBA" id="ARBA00023054"/>
    </source>
</evidence>
<reference evidence="9 10" key="1">
    <citation type="submission" date="2021-07" db="EMBL/GenBank/DDBJ databases">
        <title>The Aristolochia fimbriata genome: insights into angiosperm evolution, floral development and chemical biosynthesis.</title>
        <authorList>
            <person name="Jiao Y."/>
        </authorList>
    </citation>
    <scope>NUCLEOTIDE SEQUENCE [LARGE SCALE GENOMIC DNA]</scope>
    <source>
        <strain evidence="9">IBCAS-2021</strain>
        <tissue evidence="9">Leaf</tissue>
    </source>
</reference>
<keyword evidence="6" id="KW-0446">Lipid-binding</keyword>
<feature type="domain" description="PH" evidence="8">
    <location>
        <begin position="57"/>
        <end position="176"/>
    </location>
</feature>
<sequence length="766" mass="87289">MRVREMHPLCCISLESPGIGDRSPAANSAARVEYETDLAPAPSGSDGRVAGAEGRSNVSVAGVLYKWTNYGKGWRSRWFLLRNGILSYSKTLRSDGLAATEEVRVIGNASRLDRCGSRRKQQKTVGVVHLKVSSFRVSKSDDKRFYIFTGTKTLHLRTDSRKDRVAWIEALVSSRSLFPDRPLSDSASLMQNGISISTEKLRDRLHEEGLGEALIKDCEQIMLSEFSELKGQLKLLYEDRLSLIDTLRQLEATGVETEAAEIHEGQFQLMKDDTSSPGHGKYSECSTTESSDDIEKQELEVLSDEDEISFFDTKEYFSESKHSNRVVISDGDMNIVVTNGGEMNCEPQNQSDNVEKMHVRTEVHNLKYPFIERRKKLPEPIEKEKGVSLWSMIKDNVGKDLTRVCLPVYFNEPISSLQKCFEDMEYSYLLDRAYEYGKAGNSLMRILNVAAFAVSGYASSEGRHCKPFNPLLGETYEADFPDMGIRFFSEKVSHHPMLIACHCEGRGWKFWGESNIKSKFWGRSIQLDPIGVLTLEFDDGEIFQWSKVTTTIYNLILGKIYCDHHGTMHIQGNRQYSCKLKFKEQTLLDRNPHQVQGFVEGTTGNKVATLIGKWDDSMYYTKGDGSGRPKCSDPSSDAELLWKRNKPPANHTRYNLTSFAITLNELTGGLKEKLPPTDSRRRPDQRHLENGEFEKADAEKQRLERRQRMSRKLQEKGWKPRWFQRDDEDGPYRYVGGYWEAREQKKWDGCPHIFDDFAGDTSQAAQ</sequence>
<evidence type="ECO:0000256" key="6">
    <source>
        <dbReference type="ARBA" id="ARBA00023121"/>
    </source>
</evidence>
<evidence type="ECO:0000259" key="8">
    <source>
        <dbReference type="PROSITE" id="PS50003"/>
    </source>
</evidence>
<evidence type="ECO:0000256" key="3">
    <source>
        <dbReference type="ARBA" id="ARBA00022448"/>
    </source>
</evidence>
<dbReference type="InterPro" id="IPR011993">
    <property type="entry name" value="PH-like_dom_sf"/>
</dbReference>
<protein>
    <recommendedName>
        <fullName evidence="8">PH domain-containing protein</fullName>
    </recommendedName>
</protein>
<dbReference type="SMART" id="SM00233">
    <property type="entry name" value="PH"/>
    <property type="match status" value="1"/>
</dbReference>
<dbReference type="PANTHER" id="PTHR10972">
    <property type="entry name" value="OXYSTEROL-BINDING PROTEIN-RELATED"/>
    <property type="match status" value="1"/>
</dbReference>
<feature type="region of interest" description="Disordered" evidence="7">
    <location>
        <begin position="670"/>
        <end position="717"/>
    </location>
</feature>
<comment type="similarity">
    <text evidence="2">Belongs to the OSBP family.</text>
</comment>
<dbReference type="Gene3D" id="2.40.160.120">
    <property type="match status" value="1"/>
</dbReference>
<evidence type="ECO:0000256" key="2">
    <source>
        <dbReference type="ARBA" id="ARBA00008842"/>
    </source>
</evidence>